<feature type="coiled-coil region" evidence="2">
    <location>
        <begin position="86"/>
        <end position="113"/>
    </location>
</feature>
<dbReference type="AlphaFoldDB" id="B4SCI9"/>
<dbReference type="NCBIfam" id="TIGR02607">
    <property type="entry name" value="antidote_HigA"/>
    <property type="match status" value="1"/>
</dbReference>
<dbReference type="InterPro" id="IPR013430">
    <property type="entry name" value="Toxin_antidote_HigA"/>
</dbReference>
<dbReference type="PANTHER" id="PTHR36924:SF1">
    <property type="entry name" value="ANTITOXIN HIGA-1"/>
    <property type="match status" value="1"/>
</dbReference>
<dbReference type="HOGENOM" id="CLU_2094527_0_0_10"/>
<evidence type="ECO:0000313" key="4">
    <source>
        <dbReference type="EMBL" id="ACF44194.1"/>
    </source>
</evidence>
<evidence type="ECO:0000313" key="5">
    <source>
        <dbReference type="Proteomes" id="UP000002724"/>
    </source>
</evidence>
<dbReference type="EMBL" id="CP001110">
    <property type="protein sequence ID" value="ACF44194.1"/>
    <property type="molecule type" value="Genomic_DNA"/>
</dbReference>
<dbReference type="CDD" id="cd00093">
    <property type="entry name" value="HTH_XRE"/>
    <property type="match status" value="1"/>
</dbReference>
<keyword evidence="5" id="KW-1185">Reference proteome</keyword>
<name>B4SCI9_PELPB</name>
<evidence type="ECO:0000256" key="2">
    <source>
        <dbReference type="SAM" id="Coils"/>
    </source>
</evidence>
<protein>
    <submittedName>
        <fullName evidence="4">Plasmid maintenance system antidote protein, XRE family</fullName>
    </submittedName>
</protein>
<evidence type="ECO:0000259" key="3">
    <source>
        <dbReference type="PROSITE" id="PS50943"/>
    </source>
</evidence>
<dbReference type="Gene3D" id="1.10.260.40">
    <property type="entry name" value="lambda repressor-like DNA-binding domains"/>
    <property type="match status" value="1"/>
</dbReference>
<dbReference type="Proteomes" id="UP000002724">
    <property type="component" value="Chromosome"/>
</dbReference>
<gene>
    <name evidence="4" type="ordered locus">Ppha_1982</name>
</gene>
<evidence type="ECO:0000256" key="1">
    <source>
        <dbReference type="ARBA" id="ARBA00023125"/>
    </source>
</evidence>
<organism evidence="4 5">
    <name type="scientific">Pelodictyon phaeoclathratiforme (strain DSM 5477 / BU-1)</name>
    <dbReference type="NCBI Taxonomy" id="324925"/>
    <lineage>
        <taxon>Bacteria</taxon>
        <taxon>Pseudomonadati</taxon>
        <taxon>Chlorobiota</taxon>
        <taxon>Chlorobiia</taxon>
        <taxon>Chlorobiales</taxon>
        <taxon>Chlorobiaceae</taxon>
        <taxon>Chlorobium/Pelodictyon group</taxon>
        <taxon>Pelodictyon</taxon>
    </lineage>
</organism>
<dbReference type="OrthoDB" id="9796786at2"/>
<accession>B4SCI9</accession>
<dbReference type="GO" id="GO:0003677">
    <property type="term" value="F:DNA binding"/>
    <property type="evidence" value="ECO:0007669"/>
    <property type="project" value="UniProtKB-KW"/>
</dbReference>
<dbReference type="KEGG" id="pph:Ppha_1982"/>
<feature type="domain" description="HTH cro/C1-type" evidence="3">
    <location>
        <begin position="33"/>
        <end position="79"/>
    </location>
</feature>
<dbReference type="RefSeq" id="WP_012508674.1">
    <property type="nucleotide sequence ID" value="NC_011060.1"/>
</dbReference>
<dbReference type="STRING" id="324925.Ppha_1982"/>
<keyword evidence="1" id="KW-0238">DNA-binding</keyword>
<dbReference type="Pfam" id="PF01381">
    <property type="entry name" value="HTH_3"/>
    <property type="match status" value="1"/>
</dbReference>
<dbReference type="PROSITE" id="PS50943">
    <property type="entry name" value="HTH_CROC1"/>
    <property type="match status" value="1"/>
</dbReference>
<proteinExistence type="predicted"/>
<keyword evidence="2" id="KW-0175">Coiled coil</keyword>
<dbReference type="SMART" id="SM00530">
    <property type="entry name" value="HTH_XRE"/>
    <property type="match status" value="1"/>
</dbReference>
<dbReference type="InterPro" id="IPR001387">
    <property type="entry name" value="Cro/C1-type_HTH"/>
</dbReference>
<reference evidence="4 5" key="1">
    <citation type="submission" date="2008-06" db="EMBL/GenBank/DDBJ databases">
        <title>Complete sequence of Pelodictyon phaeoclathratiforme BU-1.</title>
        <authorList>
            <consortium name="US DOE Joint Genome Institute"/>
            <person name="Lucas S."/>
            <person name="Copeland A."/>
            <person name="Lapidus A."/>
            <person name="Glavina del Rio T."/>
            <person name="Dalin E."/>
            <person name="Tice H."/>
            <person name="Bruce D."/>
            <person name="Goodwin L."/>
            <person name="Pitluck S."/>
            <person name="Schmutz J."/>
            <person name="Larimer F."/>
            <person name="Land M."/>
            <person name="Hauser L."/>
            <person name="Kyrpides N."/>
            <person name="Mikhailova N."/>
            <person name="Liu Z."/>
            <person name="Li T."/>
            <person name="Zhao F."/>
            <person name="Overmann J."/>
            <person name="Bryant D.A."/>
            <person name="Richardson P."/>
        </authorList>
    </citation>
    <scope>NUCLEOTIDE SEQUENCE [LARGE SCALE GENOMIC DNA]</scope>
    <source>
        <strain evidence="5">DSM 5477 / BU-1</strain>
    </source>
</reference>
<dbReference type="PANTHER" id="PTHR36924">
    <property type="entry name" value="ANTITOXIN HIGA-1"/>
    <property type="match status" value="1"/>
</dbReference>
<sequence length="116" mass="12986">MKSAYKTREDIAVARELVSCPGVTLAEHLEFTGITLAELADRMGRPEQSINDIIQGSAQLTPETALQLERVVGIPADFWMNLDRNYRLRIAEINEAEERLAEAERANSCSNKVLLQ</sequence>
<dbReference type="SUPFAM" id="SSF47413">
    <property type="entry name" value="lambda repressor-like DNA-binding domains"/>
    <property type="match status" value="1"/>
</dbReference>
<dbReference type="eggNOG" id="COG3093">
    <property type="taxonomic scope" value="Bacteria"/>
</dbReference>
<dbReference type="InterPro" id="IPR010982">
    <property type="entry name" value="Lambda_DNA-bd_dom_sf"/>
</dbReference>